<dbReference type="InterPro" id="IPR051685">
    <property type="entry name" value="Ycf3/AcsC/BcsC/TPR_MFPF"/>
</dbReference>
<feature type="DNA-binding region" description="OmpR/PhoB-type" evidence="5">
    <location>
        <begin position="10"/>
        <end position="108"/>
    </location>
</feature>
<evidence type="ECO:0000256" key="6">
    <source>
        <dbReference type="SAM" id="MobiDB-lite"/>
    </source>
</evidence>
<keyword evidence="7" id="KW-1133">Transmembrane helix</keyword>
<evidence type="ECO:0000256" key="3">
    <source>
        <dbReference type="ARBA" id="ARBA00023125"/>
    </source>
</evidence>
<dbReference type="Pfam" id="PF00486">
    <property type="entry name" value="Trans_reg_C"/>
    <property type="match status" value="1"/>
</dbReference>
<keyword evidence="10" id="KW-1185">Reference proteome</keyword>
<dbReference type="GO" id="GO:0006355">
    <property type="term" value="P:regulation of DNA-templated transcription"/>
    <property type="evidence" value="ECO:0007669"/>
    <property type="project" value="InterPro"/>
</dbReference>
<dbReference type="SUPFAM" id="SSF52964">
    <property type="entry name" value="TolB, N-terminal domain"/>
    <property type="match status" value="1"/>
</dbReference>
<dbReference type="InterPro" id="IPR019734">
    <property type="entry name" value="TPR_rpt"/>
</dbReference>
<organism evidence="9 10">
    <name type="scientific">Boseongicola aestuarii</name>
    <dbReference type="NCBI Taxonomy" id="1470561"/>
    <lineage>
        <taxon>Bacteria</taxon>
        <taxon>Pseudomonadati</taxon>
        <taxon>Pseudomonadota</taxon>
        <taxon>Alphaproteobacteria</taxon>
        <taxon>Rhodobacterales</taxon>
        <taxon>Paracoccaceae</taxon>
        <taxon>Boseongicola</taxon>
    </lineage>
</organism>
<feature type="repeat" description="TPR" evidence="4">
    <location>
        <begin position="453"/>
        <end position="486"/>
    </location>
</feature>
<protein>
    <submittedName>
        <fullName evidence="9">Transcriptional activator CadC</fullName>
    </submittedName>
</protein>
<keyword evidence="1" id="KW-0677">Repeat</keyword>
<feature type="transmembrane region" description="Helical" evidence="7">
    <location>
        <begin position="136"/>
        <end position="154"/>
    </location>
</feature>
<dbReference type="CDD" id="cd00383">
    <property type="entry name" value="trans_reg_C"/>
    <property type="match status" value="1"/>
</dbReference>
<dbReference type="InterPro" id="IPR036388">
    <property type="entry name" value="WH-like_DNA-bd_sf"/>
</dbReference>
<evidence type="ECO:0000256" key="2">
    <source>
        <dbReference type="ARBA" id="ARBA00022803"/>
    </source>
</evidence>
<dbReference type="AlphaFoldDB" id="A0A238J5I5"/>
<evidence type="ECO:0000313" key="9">
    <source>
        <dbReference type="EMBL" id="SMX25623.1"/>
    </source>
</evidence>
<evidence type="ECO:0000313" key="10">
    <source>
        <dbReference type="Proteomes" id="UP000201838"/>
    </source>
</evidence>
<dbReference type="InterPro" id="IPR001867">
    <property type="entry name" value="OmpR/PhoB-type_DNA-bd"/>
</dbReference>
<name>A0A238J5I5_9RHOB</name>
<feature type="region of interest" description="Disordered" evidence="6">
    <location>
        <begin position="109"/>
        <end position="130"/>
    </location>
</feature>
<dbReference type="InterPro" id="IPR016032">
    <property type="entry name" value="Sig_transdc_resp-reg_C-effctor"/>
</dbReference>
<gene>
    <name evidence="9" type="primary">cadC_2</name>
    <name evidence="9" type="ORF">BOA8489_03767</name>
</gene>
<evidence type="ECO:0000256" key="7">
    <source>
        <dbReference type="SAM" id="Phobius"/>
    </source>
</evidence>
<dbReference type="SUPFAM" id="SSF46894">
    <property type="entry name" value="C-terminal effector domain of the bipartite response regulators"/>
    <property type="match status" value="1"/>
</dbReference>
<dbReference type="GO" id="GO:0003677">
    <property type="term" value="F:DNA binding"/>
    <property type="evidence" value="ECO:0007669"/>
    <property type="project" value="UniProtKB-UniRule"/>
</dbReference>
<dbReference type="PROSITE" id="PS50005">
    <property type="entry name" value="TPR"/>
    <property type="match status" value="2"/>
</dbReference>
<dbReference type="Gene3D" id="1.10.10.10">
    <property type="entry name" value="Winged helix-like DNA-binding domain superfamily/Winged helix DNA-binding domain"/>
    <property type="match status" value="1"/>
</dbReference>
<dbReference type="EMBL" id="FXXQ01000021">
    <property type="protein sequence ID" value="SMX25623.1"/>
    <property type="molecule type" value="Genomic_DNA"/>
</dbReference>
<feature type="domain" description="OmpR/PhoB-type" evidence="8">
    <location>
        <begin position="10"/>
        <end position="108"/>
    </location>
</feature>
<dbReference type="PANTHER" id="PTHR44943:SF8">
    <property type="entry name" value="TPR REPEAT-CONTAINING PROTEIN MJ0263"/>
    <property type="match status" value="1"/>
</dbReference>
<dbReference type="SUPFAM" id="SSF48452">
    <property type="entry name" value="TPR-like"/>
    <property type="match status" value="1"/>
</dbReference>
<keyword evidence="2 4" id="KW-0802">TPR repeat</keyword>
<dbReference type="Pfam" id="PF13432">
    <property type="entry name" value="TPR_16"/>
    <property type="match status" value="1"/>
</dbReference>
<evidence type="ECO:0000256" key="4">
    <source>
        <dbReference type="PROSITE-ProRule" id="PRU00339"/>
    </source>
</evidence>
<dbReference type="Gene3D" id="1.25.40.10">
    <property type="entry name" value="Tetratricopeptide repeat domain"/>
    <property type="match status" value="1"/>
</dbReference>
<reference evidence="10" key="1">
    <citation type="submission" date="2017-05" db="EMBL/GenBank/DDBJ databases">
        <authorList>
            <person name="Rodrigo-Torres L."/>
            <person name="Arahal R. D."/>
            <person name="Lucena T."/>
        </authorList>
    </citation>
    <scope>NUCLEOTIDE SEQUENCE [LARGE SCALE GENOMIC DNA]</scope>
    <source>
        <strain evidence="10">CECT 8489</strain>
    </source>
</reference>
<dbReference type="GO" id="GO:0000160">
    <property type="term" value="P:phosphorelay signal transduction system"/>
    <property type="evidence" value="ECO:0007669"/>
    <property type="project" value="InterPro"/>
</dbReference>
<keyword evidence="3 5" id="KW-0238">DNA-binding</keyword>
<evidence type="ECO:0000259" key="8">
    <source>
        <dbReference type="PROSITE" id="PS51755"/>
    </source>
</evidence>
<evidence type="ECO:0000256" key="5">
    <source>
        <dbReference type="PROSITE-ProRule" id="PRU01091"/>
    </source>
</evidence>
<dbReference type="Proteomes" id="UP000201838">
    <property type="component" value="Unassembled WGS sequence"/>
</dbReference>
<proteinExistence type="predicted"/>
<dbReference type="InterPro" id="IPR011990">
    <property type="entry name" value="TPR-like_helical_dom_sf"/>
</dbReference>
<sequence length="550" mass="61057">MTRAFVARLMAELHLGNTLVRTDTGEILNENGGAHLEPKSMAVLLYLVERHGQVISREELLDAVWPGIHVGDDSLTAAIIKIRRALGDDARKPTHIETIPKRGYRLISPMDGAVEGEPPSPEGGSGSHTARSSKRLLPIFAAFLAVVGISVYFASPREDRSEQPITLADASAVIAVMPFANVSGDPQQEYLAMGISDTILNDLAHHSEFSIRQVLENTRASTPADYILQGSVAHVGDRLRIVARLLDGDDGEVLRALKFDEDFDDLLVIEDEIRKNVLLEISGTINDEEKSRRARGYTDNVAAYDLFLQAQRQLLVRTATTNTQAQSLYRKAISADETFARAYGGLALSYAADYRNGWVSDGDTALESAMRYAETAIGISPDLPEQHWVIGYVFAQQRRYEDAIKHVKLAIEVSPSFADAYALLGGIETYRENPEGTIPLLRNALRINPDAGYLYFLLLARAYYFMGDYEQAHINLSEALGRNPENIEARLYLAATLLHLDRTDEAEWEAMEILGIEPDFSLDVWSETYPMARGKQLKQFLADLRRAGFT</sequence>
<dbReference type="PROSITE" id="PS51755">
    <property type="entry name" value="OMPR_PHOB"/>
    <property type="match status" value="1"/>
</dbReference>
<dbReference type="SMART" id="SM00862">
    <property type="entry name" value="Trans_reg_C"/>
    <property type="match status" value="1"/>
</dbReference>
<dbReference type="SMART" id="SM00028">
    <property type="entry name" value="TPR"/>
    <property type="match status" value="4"/>
</dbReference>
<keyword evidence="7" id="KW-0812">Transmembrane</keyword>
<evidence type="ECO:0000256" key="1">
    <source>
        <dbReference type="ARBA" id="ARBA00022737"/>
    </source>
</evidence>
<dbReference type="PANTHER" id="PTHR44943">
    <property type="entry name" value="CELLULOSE SYNTHASE OPERON PROTEIN C"/>
    <property type="match status" value="1"/>
</dbReference>
<feature type="repeat" description="TPR" evidence="4">
    <location>
        <begin position="384"/>
        <end position="417"/>
    </location>
</feature>
<accession>A0A238J5I5</accession>
<keyword evidence="7" id="KW-0472">Membrane</keyword>